<keyword evidence="4" id="KW-0808">Transferase</keyword>
<dbReference type="EMBL" id="JAIULA010000007">
    <property type="protein sequence ID" value="MCP0886643.1"/>
    <property type="molecule type" value="Genomic_DNA"/>
</dbReference>
<gene>
    <name evidence="7" type="ORF">LB941_04740</name>
</gene>
<evidence type="ECO:0000256" key="3">
    <source>
        <dbReference type="ARBA" id="ARBA00022597"/>
    </source>
</evidence>
<dbReference type="Proteomes" id="UP001139006">
    <property type="component" value="Unassembled WGS sequence"/>
</dbReference>
<evidence type="ECO:0000256" key="1">
    <source>
        <dbReference type="ARBA" id="ARBA00022448"/>
    </source>
</evidence>
<dbReference type="AlphaFoldDB" id="A0A9X2FLB7"/>
<dbReference type="PANTHER" id="PTHR47738:SF1">
    <property type="entry name" value="NITROGEN REGULATORY PROTEIN"/>
    <property type="match status" value="1"/>
</dbReference>
<sequence>MTNIFTRENIFLNEDLNSKDEVLLFLSKKAEQLAIVDDYSKVYKAFNNRELESSTGMQDGIAMPHALNDSVKHASIIYIKLKNKLNDWDTFDETKVNKIIAMLVPVNGEKEHLQILAEFAVSLINEEKRQRLERCATIDEVYNFLNLNNVEG</sequence>
<dbReference type="PROSITE" id="PS51094">
    <property type="entry name" value="PTS_EIIA_TYPE_2"/>
    <property type="match status" value="1"/>
</dbReference>
<keyword evidence="5" id="KW-0598">Phosphotransferase system</keyword>
<evidence type="ECO:0000256" key="5">
    <source>
        <dbReference type="ARBA" id="ARBA00022683"/>
    </source>
</evidence>
<keyword evidence="2" id="KW-0597">Phosphoprotein</keyword>
<dbReference type="InterPro" id="IPR016152">
    <property type="entry name" value="PTrfase/Anion_transptr"/>
</dbReference>
<dbReference type="GO" id="GO:0008982">
    <property type="term" value="F:protein-N(PI)-phosphohistidine-sugar phosphotransferase activity"/>
    <property type="evidence" value="ECO:0007669"/>
    <property type="project" value="InterPro"/>
</dbReference>
<dbReference type="Pfam" id="PF00359">
    <property type="entry name" value="PTS_EIIA_2"/>
    <property type="match status" value="1"/>
</dbReference>
<keyword evidence="3 7" id="KW-0762">Sugar transport</keyword>
<dbReference type="GO" id="GO:0016020">
    <property type="term" value="C:membrane"/>
    <property type="evidence" value="ECO:0007669"/>
    <property type="project" value="InterPro"/>
</dbReference>
<comment type="caution">
    <text evidence="7">The sequence shown here is derived from an EMBL/GenBank/DDBJ whole genome shotgun (WGS) entry which is preliminary data.</text>
</comment>
<dbReference type="PANTHER" id="PTHR47738">
    <property type="entry name" value="PTS SYSTEM FRUCTOSE-LIKE EIIA COMPONENT-RELATED"/>
    <property type="match status" value="1"/>
</dbReference>
<evidence type="ECO:0000256" key="2">
    <source>
        <dbReference type="ARBA" id="ARBA00022553"/>
    </source>
</evidence>
<dbReference type="InterPro" id="IPR002178">
    <property type="entry name" value="PTS_EIIA_type-2_dom"/>
</dbReference>
<dbReference type="Gene3D" id="3.40.930.10">
    <property type="entry name" value="Mannitol-specific EII, Chain A"/>
    <property type="match status" value="1"/>
</dbReference>
<dbReference type="SUPFAM" id="SSF55804">
    <property type="entry name" value="Phoshotransferase/anion transport protein"/>
    <property type="match status" value="1"/>
</dbReference>
<dbReference type="InterPro" id="IPR004715">
    <property type="entry name" value="PTS_IIA_fruc"/>
</dbReference>
<dbReference type="CDD" id="cd00211">
    <property type="entry name" value="PTS_IIA_fru"/>
    <property type="match status" value="1"/>
</dbReference>
<feature type="domain" description="PTS EIIA type-2" evidence="6">
    <location>
        <begin position="3"/>
        <end position="148"/>
    </location>
</feature>
<keyword evidence="8" id="KW-1185">Reference proteome</keyword>
<evidence type="ECO:0000313" key="7">
    <source>
        <dbReference type="EMBL" id="MCP0886643.1"/>
    </source>
</evidence>
<proteinExistence type="predicted"/>
<reference evidence="7 8" key="1">
    <citation type="journal article" date="2023" name="Int. J. Syst. Evol. Microbiol.">
        <title>Ligilactobacillus ubinensis sp. nov., a novel species isolated from the wild ferment of a durian fruit (Durio zibethinus).</title>
        <authorList>
            <person name="Heng Y.C."/>
            <person name="Menon N."/>
            <person name="Chen B."/>
            <person name="Loo B.Z.L."/>
            <person name="Wong G.W.J."/>
            <person name="Lim A.C.H."/>
            <person name="Silvaraju S."/>
            <person name="Kittelmann S."/>
        </authorList>
    </citation>
    <scope>NUCLEOTIDE SEQUENCE [LARGE SCALE GENOMIC DNA]</scope>
    <source>
        <strain evidence="7 8">WILCCON 0076</strain>
    </source>
</reference>
<organism evidence="7 8">
    <name type="scientific">Ligilactobacillus ubinensis</name>
    <dbReference type="NCBI Taxonomy" id="2876789"/>
    <lineage>
        <taxon>Bacteria</taxon>
        <taxon>Bacillati</taxon>
        <taxon>Bacillota</taxon>
        <taxon>Bacilli</taxon>
        <taxon>Lactobacillales</taxon>
        <taxon>Lactobacillaceae</taxon>
        <taxon>Ligilactobacillus</taxon>
    </lineage>
</organism>
<dbReference type="RefSeq" id="WP_253359929.1">
    <property type="nucleotide sequence ID" value="NZ_JAIULA010000007.1"/>
</dbReference>
<keyword evidence="1" id="KW-0813">Transport</keyword>
<dbReference type="GO" id="GO:0030295">
    <property type="term" value="F:protein kinase activator activity"/>
    <property type="evidence" value="ECO:0007669"/>
    <property type="project" value="TreeGrafter"/>
</dbReference>
<protein>
    <submittedName>
        <fullName evidence="7">PTS sugar transporter subunit IIA</fullName>
    </submittedName>
</protein>
<accession>A0A9X2FLB7</accession>
<evidence type="ECO:0000259" key="6">
    <source>
        <dbReference type="PROSITE" id="PS51094"/>
    </source>
</evidence>
<dbReference type="NCBIfam" id="TIGR00848">
    <property type="entry name" value="fruA"/>
    <property type="match status" value="1"/>
</dbReference>
<evidence type="ECO:0000256" key="4">
    <source>
        <dbReference type="ARBA" id="ARBA00022679"/>
    </source>
</evidence>
<name>A0A9X2FLB7_9LACO</name>
<dbReference type="InterPro" id="IPR051541">
    <property type="entry name" value="PTS_SugarTrans_NitroReg"/>
</dbReference>
<dbReference type="GO" id="GO:0009401">
    <property type="term" value="P:phosphoenolpyruvate-dependent sugar phosphotransferase system"/>
    <property type="evidence" value="ECO:0007669"/>
    <property type="project" value="UniProtKB-KW"/>
</dbReference>
<evidence type="ECO:0000313" key="8">
    <source>
        <dbReference type="Proteomes" id="UP001139006"/>
    </source>
</evidence>